<name>A0A511TGW8_MYXFU</name>
<feature type="region of interest" description="Disordered" evidence="1">
    <location>
        <begin position="21"/>
        <end position="73"/>
    </location>
</feature>
<proteinExistence type="predicted"/>
<dbReference type="RefSeq" id="WP_052770705.1">
    <property type="nucleotide sequence ID" value="NZ_BJXR01000080.1"/>
</dbReference>
<dbReference type="PROSITE" id="PS51257">
    <property type="entry name" value="PROKAR_LIPOPROTEIN"/>
    <property type="match status" value="1"/>
</dbReference>
<evidence type="ECO:0000313" key="3">
    <source>
        <dbReference type="EMBL" id="SEU41519.1"/>
    </source>
</evidence>
<dbReference type="AlphaFoldDB" id="A0A511TGW8"/>
<dbReference type="EMBL" id="FOIB01000017">
    <property type="protein sequence ID" value="SEU41519.1"/>
    <property type="molecule type" value="Genomic_DNA"/>
</dbReference>
<protein>
    <recommendedName>
        <fullName evidence="6">Lipoprotein</fullName>
    </recommendedName>
</protein>
<dbReference type="EMBL" id="BJXR01000080">
    <property type="protein sequence ID" value="GEN13426.1"/>
    <property type="molecule type" value="Genomic_DNA"/>
</dbReference>
<comment type="caution">
    <text evidence="2">The sequence shown here is derived from an EMBL/GenBank/DDBJ whole genome shotgun (WGS) entry which is preliminary data.</text>
</comment>
<reference evidence="3 4" key="1">
    <citation type="submission" date="2016-10" db="EMBL/GenBank/DDBJ databases">
        <authorList>
            <person name="Varghese N."/>
            <person name="Submissions S."/>
        </authorList>
    </citation>
    <scope>NUCLEOTIDE SEQUENCE [LARGE SCALE GENOMIC DNA]</scope>
    <source>
        <strain evidence="3 4">DSM 16525</strain>
    </source>
</reference>
<dbReference type="Proteomes" id="UP000183760">
    <property type="component" value="Unassembled WGS sequence"/>
</dbReference>
<keyword evidence="4" id="KW-1185">Reference proteome</keyword>
<dbReference type="Proteomes" id="UP000321514">
    <property type="component" value="Unassembled WGS sequence"/>
</dbReference>
<evidence type="ECO:0008006" key="6">
    <source>
        <dbReference type="Google" id="ProtNLM"/>
    </source>
</evidence>
<organism evidence="2 5">
    <name type="scientific">Myxococcus fulvus</name>
    <dbReference type="NCBI Taxonomy" id="33"/>
    <lineage>
        <taxon>Bacteria</taxon>
        <taxon>Pseudomonadati</taxon>
        <taxon>Myxococcota</taxon>
        <taxon>Myxococcia</taxon>
        <taxon>Myxococcales</taxon>
        <taxon>Cystobacterineae</taxon>
        <taxon>Myxococcaceae</taxon>
        <taxon>Myxococcus</taxon>
    </lineage>
</organism>
<gene>
    <name evidence="2" type="ORF">MFU01_84630</name>
    <name evidence="3" type="ORF">SAMN05443572_11713</name>
</gene>
<sequence length="73" mass="7712">MRTFTRWMTVVAVAATLMATGCRERSREDNSGAMGGSGRNRDALQHQEGTGGSGNYGNGQQMQGTDAGSGQMR</sequence>
<evidence type="ECO:0000313" key="5">
    <source>
        <dbReference type="Proteomes" id="UP000321514"/>
    </source>
</evidence>
<evidence type="ECO:0000313" key="2">
    <source>
        <dbReference type="EMBL" id="GEN13426.1"/>
    </source>
</evidence>
<reference evidence="2 5" key="2">
    <citation type="submission" date="2019-07" db="EMBL/GenBank/DDBJ databases">
        <title>Whole genome shotgun sequence of Myxococcus fulvus NBRC 100333.</title>
        <authorList>
            <person name="Hosoyama A."/>
            <person name="Uohara A."/>
            <person name="Ohji S."/>
            <person name="Ichikawa N."/>
        </authorList>
    </citation>
    <scope>NUCLEOTIDE SEQUENCE [LARGE SCALE GENOMIC DNA]</scope>
    <source>
        <strain evidence="2 5">NBRC 100333</strain>
    </source>
</reference>
<evidence type="ECO:0000256" key="1">
    <source>
        <dbReference type="SAM" id="MobiDB-lite"/>
    </source>
</evidence>
<dbReference type="STRING" id="1334629.MFUL124B02_00830"/>
<accession>A0A511TGW8</accession>
<evidence type="ECO:0000313" key="4">
    <source>
        <dbReference type="Proteomes" id="UP000183760"/>
    </source>
</evidence>